<evidence type="ECO:0000313" key="4">
    <source>
        <dbReference type="EMBL" id="KAG6763194.1"/>
    </source>
</evidence>
<name>A0A8X8CQX5_POPTO</name>
<comment type="caution">
    <text evidence="4">The sequence shown here is derived from an EMBL/GenBank/DDBJ whole genome shotgun (WGS) entry which is preliminary data.</text>
</comment>
<sequence length="164" mass="18191">MATLTGITRSSLKIFSQPLLHPQPLLFFSKGFSAKVFVKGILPPSFSSFKILAIVFAVLEFKLSLATKMKRDLELLAFTSHLQSLHKPVYSFAAGLSFSSTEKKIVEAFSEFGEVIEAKIVMDKARKRPKGYGFVTFAKKDAAEKACEGMNGKLLDGRAIYVRF</sequence>
<dbReference type="GO" id="GO:0003723">
    <property type="term" value="F:RNA binding"/>
    <property type="evidence" value="ECO:0007669"/>
    <property type="project" value="UniProtKB-UniRule"/>
</dbReference>
<dbReference type="Pfam" id="PF00076">
    <property type="entry name" value="RRM_1"/>
    <property type="match status" value="1"/>
</dbReference>
<dbReference type="SMART" id="SM00360">
    <property type="entry name" value="RRM"/>
    <property type="match status" value="1"/>
</dbReference>
<evidence type="ECO:0000256" key="2">
    <source>
        <dbReference type="PROSITE-ProRule" id="PRU00176"/>
    </source>
</evidence>
<dbReference type="InterPro" id="IPR052462">
    <property type="entry name" value="SLIRP/GR-RBP-like"/>
</dbReference>
<keyword evidence="1 2" id="KW-0694">RNA-binding</keyword>
<evidence type="ECO:0000259" key="3">
    <source>
        <dbReference type="PROSITE" id="PS50102"/>
    </source>
</evidence>
<dbReference type="PROSITE" id="PS50102">
    <property type="entry name" value="RRM"/>
    <property type="match status" value="1"/>
</dbReference>
<accession>A0A8X8CQX5</accession>
<dbReference type="OrthoDB" id="848215at2759"/>
<dbReference type="AlphaFoldDB" id="A0A8X8CQX5"/>
<dbReference type="EMBL" id="JAAWWB010000017">
    <property type="protein sequence ID" value="KAG6763194.1"/>
    <property type="molecule type" value="Genomic_DNA"/>
</dbReference>
<dbReference type="InterPro" id="IPR000504">
    <property type="entry name" value="RRM_dom"/>
</dbReference>
<gene>
    <name evidence="4" type="ORF">POTOM_033732</name>
</gene>
<dbReference type="PANTHER" id="PTHR48027">
    <property type="entry name" value="HETEROGENEOUS NUCLEAR RIBONUCLEOPROTEIN 87F-RELATED"/>
    <property type="match status" value="1"/>
</dbReference>
<proteinExistence type="predicted"/>
<evidence type="ECO:0000313" key="5">
    <source>
        <dbReference type="Proteomes" id="UP000886885"/>
    </source>
</evidence>
<reference evidence="4" key="1">
    <citation type="journal article" date="2020" name="bioRxiv">
        <title>Hybrid origin of Populus tomentosa Carr. identified through genome sequencing and phylogenomic analysis.</title>
        <authorList>
            <person name="An X."/>
            <person name="Gao K."/>
            <person name="Chen Z."/>
            <person name="Li J."/>
            <person name="Yang X."/>
            <person name="Yang X."/>
            <person name="Zhou J."/>
            <person name="Guo T."/>
            <person name="Zhao T."/>
            <person name="Huang S."/>
            <person name="Miao D."/>
            <person name="Khan W.U."/>
            <person name="Rao P."/>
            <person name="Ye M."/>
            <person name="Lei B."/>
            <person name="Liao W."/>
            <person name="Wang J."/>
            <person name="Ji L."/>
            <person name="Li Y."/>
            <person name="Guo B."/>
            <person name="Mustafa N.S."/>
            <person name="Li S."/>
            <person name="Yun Q."/>
            <person name="Keller S.R."/>
            <person name="Mao J."/>
            <person name="Zhang R."/>
            <person name="Strauss S.H."/>
        </authorList>
    </citation>
    <scope>NUCLEOTIDE SEQUENCE</scope>
    <source>
        <strain evidence="4">GM15</strain>
        <tissue evidence="4">Leaf</tissue>
    </source>
</reference>
<organism evidence="4 5">
    <name type="scientific">Populus tomentosa</name>
    <name type="common">Chinese white poplar</name>
    <dbReference type="NCBI Taxonomy" id="118781"/>
    <lineage>
        <taxon>Eukaryota</taxon>
        <taxon>Viridiplantae</taxon>
        <taxon>Streptophyta</taxon>
        <taxon>Embryophyta</taxon>
        <taxon>Tracheophyta</taxon>
        <taxon>Spermatophyta</taxon>
        <taxon>Magnoliopsida</taxon>
        <taxon>eudicotyledons</taxon>
        <taxon>Gunneridae</taxon>
        <taxon>Pentapetalae</taxon>
        <taxon>rosids</taxon>
        <taxon>fabids</taxon>
        <taxon>Malpighiales</taxon>
        <taxon>Salicaceae</taxon>
        <taxon>Saliceae</taxon>
        <taxon>Populus</taxon>
    </lineage>
</organism>
<dbReference type="Proteomes" id="UP000886885">
    <property type="component" value="Chromosome 9A"/>
</dbReference>
<evidence type="ECO:0000256" key="1">
    <source>
        <dbReference type="ARBA" id="ARBA00022884"/>
    </source>
</evidence>
<feature type="domain" description="RRM" evidence="3">
    <location>
        <begin position="89"/>
        <end position="164"/>
    </location>
</feature>
<keyword evidence="5" id="KW-1185">Reference proteome</keyword>
<protein>
    <recommendedName>
        <fullName evidence="3">RRM domain-containing protein</fullName>
    </recommendedName>
</protein>